<dbReference type="Proteomes" id="UP000249748">
    <property type="component" value="Unassembled WGS sequence"/>
</dbReference>
<dbReference type="EMBL" id="KZ824597">
    <property type="protein sequence ID" value="RAK83116.1"/>
    <property type="molecule type" value="Genomic_DNA"/>
</dbReference>
<evidence type="ECO:0000313" key="2">
    <source>
        <dbReference type="Proteomes" id="UP000249748"/>
    </source>
</evidence>
<organism evidence="1 2">
    <name type="scientific">Aspergillus costaricaensis CBS 115574</name>
    <dbReference type="NCBI Taxonomy" id="1448317"/>
    <lineage>
        <taxon>Eukaryota</taxon>
        <taxon>Fungi</taxon>
        <taxon>Dikarya</taxon>
        <taxon>Ascomycota</taxon>
        <taxon>Pezizomycotina</taxon>
        <taxon>Eurotiomycetes</taxon>
        <taxon>Eurotiomycetidae</taxon>
        <taxon>Eurotiales</taxon>
        <taxon>Aspergillaceae</taxon>
        <taxon>Aspergillus</taxon>
        <taxon>Aspergillus subgen. Circumdati</taxon>
    </lineage>
</organism>
<sequence length="263" mass="28660">MSSPRRWAIALGQIAGPIGYTNLAHHRRASYPTPPLGRNRLCRGEYGRTRPVPIWPFRILQLHLQLGNNSITATNIACWISAQAQVLRKLSRSTEKDGGYTEGGRRKRRFSVAKSTSSVTTAAKELPQSFPCASMARLGHPAANQKRRTQGWRPFTIEHFGRRTLMLFGATGMSISMVILGSASCFLSFFALLPLLTTELIAAAAAASTYPPGKYLQEISYSGVAVLLAGLINDADGLVGLSCYFLETLGPWASVAQAFLVFK</sequence>
<evidence type="ECO:0000313" key="1">
    <source>
        <dbReference type="EMBL" id="RAK83116.1"/>
    </source>
</evidence>
<reference evidence="1" key="1">
    <citation type="submission" date="2018-02" db="EMBL/GenBank/DDBJ databases">
        <title>The genomes of Aspergillus section Nigri reveals drivers in fungal speciation.</title>
        <authorList>
            <consortium name="DOE Joint Genome Institute"/>
            <person name="Vesth T.C."/>
            <person name="Nybo J."/>
            <person name="Theobald S."/>
            <person name="Brandl J."/>
            <person name="Frisvad J.C."/>
            <person name="Nielsen K.F."/>
            <person name="Lyhne E.K."/>
            <person name="Kogle M.E."/>
            <person name="Kuo A."/>
            <person name="Riley R."/>
            <person name="Clum A."/>
            <person name="Nolan M."/>
            <person name="Lipzen A."/>
            <person name="Salamov A."/>
            <person name="Henrissat B."/>
            <person name="Wiebenga A."/>
            <person name="De vries R.P."/>
            <person name="Grigoriev I.V."/>
            <person name="Mortensen U.H."/>
            <person name="Andersen M.R."/>
            <person name="Baker S.E."/>
        </authorList>
    </citation>
    <scope>NUCLEOTIDE SEQUENCE</scope>
    <source>
        <strain evidence="1">CBS 115574</strain>
    </source>
</reference>
<accession>A0ACD1HYJ2</accession>
<proteinExistence type="predicted"/>
<keyword evidence="2" id="KW-1185">Reference proteome</keyword>
<gene>
    <name evidence="1" type="ORF">BO79DRAFT_222824</name>
</gene>
<protein>
    <submittedName>
        <fullName evidence="1">Uncharacterized protein</fullName>
    </submittedName>
</protein>
<name>A0ACD1HYJ2_9EURO</name>